<name>A0A9P6BXP0_9AGAR</name>
<evidence type="ECO:0000313" key="1">
    <source>
        <dbReference type="EMBL" id="KAF9441894.1"/>
    </source>
</evidence>
<keyword evidence="2" id="KW-1185">Reference proteome</keyword>
<reference evidence="1" key="1">
    <citation type="submission" date="2020-11" db="EMBL/GenBank/DDBJ databases">
        <authorList>
            <consortium name="DOE Joint Genome Institute"/>
            <person name="Ahrendt S."/>
            <person name="Riley R."/>
            <person name="Andreopoulos W."/>
            <person name="Labutti K."/>
            <person name="Pangilinan J."/>
            <person name="Ruiz-Duenas F.J."/>
            <person name="Barrasa J.M."/>
            <person name="Sanchez-Garcia M."/>
            <person name="Camarero S."/>
            <person name="Miyauchi S."/>
            <person name="Serrano A."/>
            <person name="Linde D."/>
            <person name="Babiker R."/>
            <person name="Drula E."/>
            <person name="Ayuso-Fernandez I."/>
            <person name="Pacheco R."/>
            <person name="Padilla G."/>
            <person name="Ferreira P."/>
            <person name="Barriuso J."/>
            <person name="Kellner H."/>
            <person name="Castanera R."/>
            <person name="Alfaro M."/>
            <person name="Ramirez L."/>
            <person name="Pisabarro A.G."/>
            <person name="Kuo A."/>
            <person name="Tritt A."/>
            <person name="Lipzen A."/>
            <person name="He G."/>
            <person name="Yan M."/>
            <person name="Ng V."/>
            <person name="Cullen D."/>
            <person name="Martin F."/>
            <person name="Rosso M.-N."/>
            <person name="Henrissat B."/>
            <person name="Hibbett D."/>
            <person name="Martinez A.T."/>
            <person name="Grigoriev I.V."/>
        </authorList>
    </citation>
    <scope>NUCLEOTIDE SEQUENCE</scope>
    <source>
        <strain evidence="1">MF-IS2</strain>
    </source>
</reference>
<proteinExistence type="predicted"/>
<dbReference type="Proteomes" id="UP000807342">
    <property type="component" value="Unassembled WGS sequence"/>
</dbReference>
<gene>
    <name evidence="1" type="ORF">P691DRAFT_790489</name>
</gene>
<evidence type="ECO:0000313" key="2">
    <source>
        <dbReference type="Proteomes" id="UP000807342"/>
    </source>
</evidence>
<protein>
    <submittedName>
        <fullName evidence="1">Uncharacterized protein</fullName>
    </submittedName>
</protein>
<dbReference type="AlphaFoldDB" id="A0A9P6BXP0"/>
<dbReference type="EMBL" id="MU151752">
    <property type="protein sequence ID" value="KAF9441894.1"/>
    <property type="molecule type" value="Genomic_DNA"/>
</dbReference>
<organism evidence="1 2">
    <name type="scientific">Macrolepiota fuliginosa MF-IS2</name>
    <dbReference type="NCBI Taxonomy" id="1400762"/>
    <lineage>
        <taxon>Eukaryota</taxon>
        <taxon>Fungi</taxon>
        <taxon>Dikarya</taxon>
        <taxon>Basidiomycota</taxon>
        <taxon>Agaricomycotina</taxon>
        <taxon>Agaricomycetes</taxon>
        <taxon>Agaricomycetidae</taxon>
        <taxon>Agaricales</taxon>
        <taxon>Agaricineae</taxon>
        <taxon>Agaricaceae</taxon>
        <taxon>Macrolepiota</taxon>
    </lineage>
</organism>
<sequence length="160" mass="17842">MVGSREVIRETPMADVLNKLLREPWRVGYGLLFILLQNKEDDSAFAETEDMRGTRTYCTFTLMVFVNVFRKHWRVKCCDFAVETVEQSNGAVSILGLPLPGREVGSIAIANDGVTANRPFNPSRDTVLDESRPYIEESDLDLEASGVTRPLLPLVTGGHI</sequence>
<accession>A0A9P6BXP0</accession>
<comment type="caution">
    <text evidence="1">The sequence shown here is derived from an EMBL/GenBank/DDBJ whole genome shotgun (WGS) entry which is preliminary data.</text>
</comment>